<organism evidence="2 3">
    <name type="scientific">Deinococcus budaensis</name>
    <dbReference type="NCBI Taxonomy" id="1665626"/>
    <lineage>
        <taxon>Bacteria</taxon>
        <taxon>Thermotogati</taxon>
        <taxon>Deinococcota</taxon>
        <taxon>Deinococci</taxon>
        <taxon>Deinococcales</taxon>
        <taxon>Deinococcaceae</taxon>
        <taxon>Deinococcus</taxon>
    </lineage>
</organism>
<sequence length="180" mass="18835">MKKMLLGAVGLSAMLASCGGVEVIAPVSNLQLTSYQSEYVLKQRAVDQDGNVYDAGASVICDNTTTRIGFTAKWNGSINQIGARLEGRDTGRTAEVYSGSLGNLYSYGSDVQFEFGVGAGLAPQTVGKRSLSAQDIIVKPINTIRVKGASFLIIQARSADGTISNVSPSVQALPIADCVL</sequence>
<dbReference type="EMBL" id="JACHFN010000002">
    <property type="protein sequence ID" value="MBB5233446.1"/>
    <property type="molecule type" value="Genomic_DNA"/>
</dbReference>
<evidence type="ECO:0008006" key="4">
    <source>
        <dbReference type="Google" id="ProtNLM"/>
    </source>
</evidence>
<proteinExistence type="predicted"/>
<evidence type="ECO:0000313" key="3">
    <source>
        <dbReference type="Proteomes" id="UP000525389"/>
    </source>
</evidence>
<dbReference type="Proteomes" id="UP000525389">
    <property type="component" value="Unassembled WGS sequence"/>
</dbReference>
<name>A0A7W8GDS9_9DEIO</name>
<feature type="signal peptide" evidence="1">
    <location>
        <begin position="1"/>
        <end position="19"/>
    </location>
</feature>
<reference evidence="2 3" key="1">
    <citation type="submission" date="2020-08" db="EMBL/GenBank/DDBJ databases">
        <title>Genomic Encyclopedia of Type Strains, Phase IV (KMG-IV): sequencing the most valuable type-strain genomes for metagenomic binning, comparative biology and taxonomic classification.</title>
        <authorList>
            <person name="Goeker M."/>
        </authorList>
    </citation>
    <scope>NUCLEOTIDE SEQUENCE [LARGE SCALE GENOMIC DNA]</scope>
    <source>
        <strain evidence="2 3">DSM 101791</strain>
    </source>
</reference>
<comment type="caution">
    <text evidence="2">The sequence shown here is derived from an EMBL/GenBank/DDBJ whole genome shotgun (WGS) entry which is preliminary data.</text>
</comment>
<protein>
    <recommendedName>
        <fullName evidence="4">Lipoprotein</fullName>
    </recommendedName>
</protein>
<keyword evidence="3" id="KW-1185">Reference proteome</keyword>
<keyword evidence="1" id="KW-0732">Signal</keyword>
<dbReference type="AlphaFoldDB" id="A0A7W8GDS9"/>
<feature type="chain" id="PRO_5031418542" description="Lipoprotein" evidence="1">
    <location>
        <begin position="20"/>
        <end position="180"/>
    </location>
</feature>
<evidence type="ECO:0000256" key="1">
    <source>
        <dbReference type="SAM" id="SignalP"/>
    </source>
</evidence>
<evidence type="ECO:0000313" key="2">
    <source>
        <dbReference type="EMBL" id="MBB5233446.1"/>
    </source>
</evidence>
<gene>
    <name evidence="2" type="ORF">HNQ09_000863</name>
</gene>
<dbReference type="PROSITE" id="PS51257">
    <property type="entry name" value="PROKAR_LIPOPROTEIN"/>
    <property type="match status" value="1"/>
</dbReference>
<dbReference type="RefSeq" id="WP_184025884.1">
    <property type="nucleotide sequence ID" value="NZ_JACHFN010000002.1"/>
</dbReference>
<accession>A0A7W8GDS9</accession>